<keyword evidence="3" id="KW-1185">Reference proteome</keyword>
<organism evidence="2 3">
    <name type="scientific">Citricoccus parietis</name>
    <dbReference type="NCBI Taxonomy" id="592307"/>
    <lineage>
        <taxon>Bacteria</taxon>
        <taxon>Bacillati</taxon>
        <taxon>Actinomycetota</taxon>
        <taxon>Actinomycetes</taxon>
        <taxon>Micrococcales</taxon>
        <taxon>Micrococcaceae</taxon>
        <taxon>Citricoccus</taxon>
    </lineage>
</organism>
<feature type="compositionally biased region" description="Low complexity" evidence="1">
    <location>
        <begin position="1"/>
        <end position="18"/>
    </location>
</feature>
<evidence type="ECO:0000256" key="1">
    <source>
        <dbReference type="SAM" id="MobiDB-lite"/>
    </source>
</evidence>
<evidence type="ECO:0000313" key="3">
    <source>
        <dbReference type="Proteomes" id="UP001589575"/>
    </source>
</evidence>
<comment type="caution">
    <text evidence="2">The sequence shown here is derived from an EMBL/GenBank/DDBJ whole genome shotgun (WGS) entry which is preliminary data.</text>
</comment>
<proteinExistence type="predicted"/>
<dbReference type="EMBL" id="JBHMFI010000001">
    <property type="protein sequence ID" value="MFB9074004.1"/>
    <property type="molecule type" value="Genomic_DNA"/>
</dbReference>
<reference evidence="2 3" key="1">
    <citation type="submission" date="2024-09" db="EMBL/GenBank/DDBJ databases">
        <authorList>
            <person name="Sun Q."/>
            <person name="Mori K."/>
        </authorList>
    </citation>
    <scope>NUCLEOTIDE SEQUENCE [LARGE SCALE GENOMIC DNA]</scope>
    <source>
        <strain evidence="2 3">CCM 7609</strain>
    </source>
</reference>
<feature type="region of interest" description="Disordered" evidence="1">
    <location>
        <begin position="1"/>
        <end position="111"/>
    </location>
</feature>
<protein>
    <submittedName>
        <fullName evidence="2">Uncharacterized protein</fullName>
    </submittedName>
</protein>
<name>A0ABV5G533_9MICC</name>
<dbReference type="Proteomes" id="UP001589575">
    <property type="component" value="Unassembled WGS sequence"/>
</dbReference>
<sequence>MPWPRTATARTRPASARPSSKRPWRSPMSSRAPGWTKQSRTGSGGADPGSTPAAPPSPSPCWRRPNGWVWSAPGHSPPPGRSWRQGCSTRPPPPSEPRCRPRSPGCVCKAT</sequence>
<evidence type="ECO:0000313" key="2">
    <source>
        <dbReference type="EMBL" id="MFB9074004.1"/>
    </source>
</evidence>
<gene>
    <name evidence="2" type="ORF">ACFFX0_23545</name>
</gene>
<accession>A0ABV5G533</accession>